<evidence type="ECO:0000313" key="2">
    <source>
        <dbReference type="Proteomes" id="UP000050898"/>
    </source>
</evidence>
<dbReference type="PATRIC" id="fig|1046596.6.peg.1173"/>
<organism evidence="1 2">
    <name type="scientific">Liquorilactobacillus mali KCTC 3596 = DSM 20444</name>
    <dbReference type="NCBI Taxonomy" id="1046596"/>
    <lineage>
        <taxon>Bacteria</taxon>
        <taxon>Bacillati</taxon>
        <taxon>Bacillota</taxon>
        <taxon>Bacilli</taxon>
        <taxon>Lactobacillales</taxon>
        <taxon>Lactobacillaceae</taxon>
        <taxon>Liquorilactobacillus</taxon>
    </lineage>
</organism>
<dbReference type="InterPro" id="IPR046242">
    <property type="entry name" value="DUF6275"/>
</dbReference>
<dbReference type="Proteomes" id="UP000050898">
    <property type="component" value="Unassembled WGS sequence"/>
</dbReference>
<proteinExistence type="predicted"/>
<reference evidence="1 2" key="1">
    <citation type="journal article" date="2015" name="Genome Announc.">
        <title>Expanding the biotechnology potential of lactobacilli through comparative genomics of 213 strains and associated genera.</title>
        <authorList>
            <person name="Sun Z."/>
            <person name="Harris H.M."/>
            <person name="McCann A."/>
            <person name="Guo C."/>
            <person name="Argimon S."/>
            <person name="Zhang W."/>
            <person name="Yang X."/>
            <person name="Jeffery I.B."/>
            <person name="Cooney J.C."/>
            <person name="Kagawa T.F."/>
            <person name="Liu W."/>
            <person name="Song Y."/>
            <person name="Salvetti E."/>
            <person name="Wrobel A."/>
            <person name="Rasinkangas P."/>
            <person name="Parkhill J."/>
            <person name="Rea M.C."/>
            <person name="O'Sullivan O."/>
            <person name="Ritari J."/>
            <person name="Douillard F.P."/>
            <person name="Paul Ross R."/>
            <person name="Yang R."/>
            <person name="Briner A.E."/>
            <person name="Felis G.E."/>
            <person name="de Vos W.M."/>
            <person name="Barrangou R."/>
            <person name="Klaenhammer T.R."/>
            <person name="Caufield P.W."/>
            <person name="Cui Y."/>
            <person name="Zhang H."/>
            <person name="O'Toole P.W."/>
        </authorList>
    </citation>
    <scope>NUCLEOTIDE SEQUENCE [LARGE SCALE GENOMIC DNA]</scope>
    <source>
        <strain evidence="1 2">DSM 20444</strain>
    </source>
</reference>
<evidence type="ECO:0008006" key="3">
    <source>
        <dbReference type="Google" id="ProtNLM"/>
    </source>
</evidence>
<dbReference type="EMBL" id="AYYH01000027">
    <property type="protein sequence ID" value="KRN09370.1"/>
    <property type="molecule type" value="Genomic_DNA"/>
</dbReference>
<dbReference type="AlphaFoldDB" id="A0A0R2E9W2"/>
<sequence>MIKIKGRDNRVDSQKFIKACKRLVVSYTNEHLDITNQTLVGESDVYVVWSSKTLQNSKACLSTRLLDEMYYEITYNGDRKELYFDAYKKFENRKIDVDFEED</sequence>
<protein>
    <recommendedName>
        <fullName evidence="3">Phage protein</fullName>
    </recommendedName>
</protein>
<comment type="caution">
    <text evidence="1">The sequence shown here is derived from an EMBL/GenBank/DDBJ whole genome shotgun (WGS) entry which is preliminary data.</text>
</comment>
<evidence type="ECO:0000313" key="1">
    <source>
        <dbReference type="EMBL" id="KRN09370.1"/>
    </source>
</evidence>
<dbReference type="Pfam" id="PF19791">
    <property type="entry name" value="DUF6275"/>
    <property type="match status" value="1"/>
</dbReference>
<gene>
    <name evidence="1" type="ORF">FD00_GL001093</name>
</gene>
<keyword evidence="2" id="KW-1185">Reference proteome</keyword>
<accession>A0A0R2E9W2</accession>
<name>A0A0R2E9W2_9LACO</name>